<feature type="compositionally biased region" description="Low complexity" evidence="1">
    <location>
        <begin position="232"/>
        <end position="247"/>
    </location>
</feature>
<dbReference type="Proteomes" id="UP000218287">
    <property type="component" value="Chromosome"/>
</dbReference>
<reference evidence="3 4" key="1">
    <citation type="submission" date="2017-06" db="EMBL/GenBank/DDBJ databases">
        <title>Genome sequencing of cyanobaciteial culture collection at National Institute for Environmental Studies (NIES).</title>
        <authorList>
            <person name="Hirose Y."/>
            <person name="Shimura Y."/>
            <person name="Fujisawa T."/>
            <person name="Nakamura Y."/>
            <person name="Kawachi M."/>
        </authorList>
    </citation>
    <scope>NUCLEOTIDE SEQUENCE [LARGE SCALE GENOMIC DNA]</scope>
    <source>
        <strain evidence="3 4">NIES-21</strain>
    </source>
</reference>
<protein>
    <submittedName>
        <fullName evidence="3">Uncharacterized protein</fullName>
    </submittedName>
</protein>
<keyword evidence="4" id="KW-1185">Reference proteome</keyword>
<organism evidence="3 4">
    <name type="scientific">Anabaenopsis circularis NIES-21</name>
    <dbReference type="NCBI Taxonomy" id="1085406"/>
    <lineage>
        <taxon>Bacteria</taxon>
        <taxon>Bacillati</taxon>
        <taxon>Cyanobacteriota</taxon>
        <taxon>Cyanophyceae</taxon>
        <taxon>Nostocales</taxon>
        <taxon>Nodulariaceae</taxon>
        <taxon>Anabaenopsis</taxon>
    </lineage>
</organism>
<keyword evidence="2" id="KW-0812">Transmembrane</keyword>
<name>A0A1Z4GG46_9CYAN</name>
<dbReference type="AlphaFoldDB" id="A0A1Z4GG46"/>
<dbReference type="OrthoDB" id="511366at2"/>
<sequence length="390" mass="42623">MTTPVADKTPVPPKIWRRHNDPPSLWIFVTISSVSLHLLIFWLMRSSNVFGLWFPQQSQAIVPIELVEISPTAKSKLPTTTVSPKPNISSQQNVARTLPETAKNIARNQDSETSILNRKEVVYPKNPKPSVKKSVSQPKPKAQTTPKPSFTPDLTKSTPIPKATPTIPISNLPWNRRQRIILGKGKPLPSGIPSEQPTNSTTGTENNPRTPIGSPSPGSTDNTSNTPLQRNPTTSPSPTNKTSPIPTRNTPQTPTDKNPTTSEQAGSTITIVPFADQEMRQLSKDLPDVLAKYQGSGTKTLAANSLDGENGLAPAQLIASFVIDKNGNFQQAVVIEIQPSNLQSEKNLYQQAINELFRNEKFTPAYNQDGSKPDLSNLFVKITIQPVNSN</sequence>
<evidence type="ECO:0000256" key="1">
    <source>
        <dbReference type="SAM" id="MobiDB-lite"/>
    </source>
</evidence>
<feature type="compositionally biased region" description="Polar residues" evidence="1">
    <location>
        <begin position="106"/>
        <end position="116"/>
    </location>
</feature>
<evidence type="ECO:0000313" key="3">
    <source>
        <dbReference type="EMBL" id="BAY16455.1"/>
    </source>
</evidence>
<feature type="compositionally biased region" description="Polar residues" evidence="1">
    <location>
        <begin position="216"/>
        <end position="231"/>
    </location>
</feature>
<evidence type="ECO:0000313" key="4">
    <source>
        <dbReference type="Proteomes" id="UP000218287"/>
    </source>
</evidence>
<gene>
    <name evidence="3" type="ORF">NIES21_22840</name>
</gene>
<evidence type="ECO:0000256" key="2">
    <source>
        <dbReference type="SAM" id="Phobius"/>
    </source>
</evidence>
<feature type="compositionally biased region" description="Polar residues" evidence="1">
    <location>
        <begin position="193"/>
        <end position="209"/>
    </location>
</feature>
<feature type="compositionally biased region" description="Low complexity" evidence="1">
    <location>
        <begin position="155"/>
        <end position="170"/>
    </location>
</feature>
<dbReference type="EMBL" id="AP018174">
    <property type="protein sequence ID" value="BAY16455.1"/>
    <property type="molecule type" value="Genomic_DNA"/>
</dbReference>
<keyword evidence="2" id="KW-0472">Membrane</keyword>
<accession>A0A1Z4GG46</accession>
<proteinExistence type="predicted"/>
<feature type="compositionally biased region" description="Low complexity" evidence="1">
    <location>
        <begin position="123"/>
        <end position="148"/>
    </location>
</feature>
<feature type="compositionally biased region" description="Polar residues" evidence="1">
    <location>
        <begin position="248"/>
        <end position="267"/>
    </location>
</feature>
<keyword evidence="2" id="KW-1133">Transmembrane helix</keyword>
<feature type="region of interest" description="Disordered" evidence="1">
    <location>
        <begin position="102"/>
        <end position="267"/>
    </location>
</feature>
<feature type="transmembrane region" description="Helical" evidence="2">
    <location>
        <begin position="25"/>
        <end position="44"/>
    </location>
</feature>